<evidence type="ECO:0000256" key="3">
    <source>
        <dbReference type="ARBA" id="ARBA00023235"/>
    </source>
</evidence>
<evidence type="ECO:0000256" key="4">
    <source>
        <dbReference type="RuleBase" id="RU003792"/>
    </source>
</evidence>
<dbReference type="GO" id="GO:0003723">
    <property type="term" value="F:RNA binding"/>
    <property type="evidence" value="ECO:0007669"/>
    <property type="project" value="InterPro"/>
</dbReference>
<dbReference type="GO" id="GO:0160147">
    <property type="term" value="F:tRNA pseudouridine(38-40) synthase activity"/>
    <property type="evidence" value="ECO:0007669"/>
    <property type="project" value="UniProtKB-EC"/>
</dbReference>
<dbReference type="GO" id="GO:1990481">
    <property type="term" value="P:mRNA pseudouridine synthesis"/>
    <property type="evidence" value="ECO:0007669"/>
    <property type="project" value="TreeGrafter"/>
</dbReference>
<comment type="catalytic activity">
    <reaction evidence="4">
        <text>uridine(38/39/40) in tRNA = pseudouridine(38/39/40) in tRNA</text>
        <dbReference type="Rhea" id="RHEA:22376"/>
        <dbReference type="Rhea" id="RHEA-COMP:10085"/>
        <dbReference type="Rhea" id="RHEA-COMP:10087"/>
        <dbReference type="ChEBI" id="CHEBI:65314"/>
        <dbReference type="ChEBI" id="CHEBI:65315"/>
        <dbReference type="EC" id="5.4.99.12"/>
    </reaction>
</comment>
<dbReference type="PANTHER" id="PTHR11142:SF5">
    <property type="entry name" value="TRNA PSEUDOURIDINE(38_39) SYNTHASE"/>
    <property type="match status" value="1"/>
</dbReference>
<reference evidence="6" key="3">
    <citation type="submission" date="2025-09" db="UniProtKB">
        <authorList>
            <consortium name="Ensembl"/>
        </authorList>
    </citation>
    <scope>IDENTIFICATION</scope>
</reference>
<dbReference type="Proteomes" id="UP000007875">
    <property type="component" value="Unassembled WGS sequence"/>
</dbReference>
<dbReference type="Gene3D" id="3.30.70.660">
    <property type="entry name" value="Pseudouridine synthase I, catalytic domain, C-terminal subdomain"/>
    <property type="match status" value="1"/>
</dbReference>
<dbReference type="PANTHER" id="PTHR11142">
    <property type="entry name" value="PSEUDOURIDYLATE SYNTHASE"/>
    <property type="match status" value="1"/>
</dbReference>
<evidence type="ECO:0000313" key="7">
    <source>
        <dbReference type="Proteomes" id="UP000007875"/>
    </source>
</evidence>
<protein>
    <recommendedName>
        <fullName evidence="4">tRNA pseudouridine synthase</fullName>
        <ecNumber evidence="4">5.4.99.12</ecNumber>
    </recommendedName>
</protein>
<dbReference type="InterPro" id="IPR001406">
    <property type="entry name" value="PsdUridine_synth_TruA"/>
</dbReference>
<dbReference type="HAMAP" id="MF_00171">
    <property type="entry name" value="TruA"/>
    <property type="match status" value="1"/>
</dbReference>
<reference evidence="6" key="2">
    <citation type="submission" date="2025-08" db="UniProtKB">
        <authorList>
            <consortium name="Ensembl"/>
        </authorList>
    </citation>
    <scope>IDENTIFICATION</scope>
</reference>
<dbReference type="SUPFAM" id="SSF55120">
    <property type="entry name" value="Pseudouridine synthase"/>
    <property type="match status" value="1"/>
</dbReference>
<dbReference type="eggNOG" id="KOG2554">
    <property type="taxonomic scope" value="Eukaryota"/>
</dbReference>
<evidence type="ECO:0000256" key="2">
    <source>
        <dbReference type="ARBA" id="ARBA00022694"/>
    </source>
</evidence>
<dbReference type="InterPro" id="IPR020097">
    <property type="entry name" value="PsdUridine_synth_TruA_a/b_dom"/>
</dbReference>
<dbReference type="GeneTree" id="ENSGT00950000183160"/>
<dbReference type="HOGENOM" id="CLU_014673_2_0_1"/>
<evidence type="ECO:0000256" key="1">
    <source>
        <dbReference type="ARBA" id="ARBA00009375"/>
    </source>
</evidence>
<dbReference type="GO" id="GO:0031119">
    <property type="term" value="P:tRNA pseudouridine synthesis"/>
    <property type="evidence" value="ECO:0007669"/>
    <property type="project" value="TreeGrafter"/>
</dbReference>
<dbReference type="InParanoid" id="H2YEI4"/>
<dbReference type="OMA" id="YFGWEYN"/>
<dbReference type="GO" id="GO:0005634">
    <property type="term" value="C:nucleus"/>
    <property type="evidence" value="ECO:0007669"/>
    <property type="project" value="TreeGrafter"/>
</dbReference>
<dbReference type="EC" id="5.4.99.12" evidence="4"/>
<proteinExistence type="inferred from homology"/>
<organism evidence="6 7">
    <name type="scientific">Ciona savignyi</name>
    <name type="common">Pacific transparent sea squirt</name>
    <dbReference type="NCBI Taxonomy" id="51511"/>
    <lineage>
        <taxon>Eukaryota</taxon>
        <taxon>Metazoa</taxon>
        <taxon>Chordata</taxon>
        <taxon>Tunicata</taxon>
        <taxon>Ascidiacea</taxon>
        <taxon>Phlebobranchia</taxon>
        <taxon>Cionidae</taxon>
        <taxon>Ciona</taxon>
    </lineage>
</organism>
<dbReference type="STRING" id="51511.ENSCSAVP00000003732"/>
<keyword evidence="7" id="KW-1185">Reference proteome</keyword>
<accession>H2YEI4</accession>
<dbReference type="GO" id="GO:0005737">
    <property type="term" value="C:cytoplasm"/>
    <property type="evidence" value="ECO:0007669"/>
    <property type="project" value="TreeGrafter"/>
</dbReference>
<dbReference type="InterPro" id="IPR020094">
    <property type="entry name" value="TruA/RsuA/RluB/E/F_N"/>
</dbReference>
<dbReference type="Gene3D" id="3.30.70.580">
    <property type="entry name" value="Pseudouridine synthase I, catalytic domain, N-terminal subdomain"/>
    <property type="match status" value="1"/>
</dbReference>
<dbReference type="Pfam" id="PF01416">
    <property type="entry name" value="PseudoU_synth_1"/>
    <property type="match status" value="1"/>
</dbReference>
<dbReference type="InterPro" id="IPR020095">
    <property type="entry name" value="PsdUridine_synth_TruA_C"/>
</dbReference>
<keyword evidence="3 4" id="KW-0413">Isomerase</keyword>
<dbReference type="Ensembl" id="ENSCSAVT00000003789.1">
    <property type="protein sequence ID" value="ENSCSAVP00000003732.1"/>
    <property type="gene ID" value="ENSCSAVG00000002211.1"/>
</dbReference>
<evidence type="ECO:0000313" key="6">
    <source>
        <dbReference type="Ensembl" id="ENSCSAVP00000003732.1"/>
    </source>
</evidence>
<sequence>LNELTKEDLIRLTLNFQGKYRQILNKSIQSNSKLQTLREKLQPKKKRKVRSVNFDSFMFRRIALKIAYLGWDYEGLQENENLDDTIERILRVALRGVRLVPPDCDVYFSRCGRTDKEVSAFSQVIVVNVRSKLSAGPESNMENNRLEDTQTIEVANETEYDYPVMLNRVLPAEINVIAWAPIEDEQFSARRHCLGREYRYYFHQGNANVSAMNDAAKRFCGLHDFRNFGKVNVVNCVNYVRRIEHFDIMSPLPSDNLTNPYQICYARIIGSGFIYHQVRSMMAVLYLIGIGLENSDVITQLLDIETHPKKPWFGLVKPQSLVLFDSLYDNIQWRVSETSAVRFLENIQSYWSDLDLKSRLTLELVKLTENDETIRVETENGTTTTYKDIADSLCKNLNHGVNKKLLTDCFKLKREGYKKLLDRPAGKTLGEHLEHAVRKKR</sequence>
<evidence type="ECO:0000259" key="5">
    <source>
        <dbReference type="Pfam" id="PF01416"/>
    </source>
</evidence>
<dbReference type="FunCoup" id="H2YEI4">
    <property type="interactions" value="456"/>
</dbReference>
<reference evidence="7" key="1">
    <citation type="submission" date="2003-08" db="EMBL/GenBank/DDBJ databases">
        <authorList>
            <person name="Birren B."/>
            <person name="Nusbaum C."/>
            <person name="Abebe A."/>
            <person name="Abouelleil A."/>
            <person name="Adekoya E."/>
            <person name="Ait-zahra M."/>
            <person name="Allen N."/>
            <person name="Allen T."/>
            <person name="An P."/>
            <person name="Anderson M."/>
            <person name="Anderson S."/>
            <person name="Arachchi H."/>
            <person name="Armbruster J."/>
            <person name="Bachantsang P."/>
            <person name="Baldwin J."/>
            <person name="Barry A."/>
            <person name="Bayul T."/>
            <person name="Blitshsteyn B."/>
            <person name="Bloom T."/>
            <person name="Blye J."/>
            <person name="Boguslavskiy L."/>
            <person name="Borowsky M."/>
            <person name="Boukhgalter B."/>
            <person name="Brunache A."/>
            <person name="Butler J."/>
            <person name="Calixte N."/>
            <person name="Calvo S."/>
            <person name="Camarata J."/>
            <person name="Campo K."/>
            <person name="Chang J."/>
            <person name="Cheshatsang Y."/>
            <person name="Citroen M."/>
            <person name="Collymore A."/>
            <person name="Considine T."/>
            <person name="Cook A."/>
            <person name="Cooke P."/>
            <person name="Corum B."/>
            <person name="Cuomo C."/>
            <person name="David R."/>
            <person name="Dawoe T."/>
            <person name="Degray S."/>
            <person name="Dodge S."/>
            <person name="Dooley K."/>
            <person name="Dorje P."/>
            <person name="Dorjee K."/>
            <person name="Dorris L."/>
            <person name="Duffey N."/>
            <person name="Dupes A."/>
            <person name="Elkins T."/>
            <person name="Engels R."/>
            <person name="Erickson J."/>
            <person name="Farina A."/>
            <person name="Faro S."/>
            <person name="Ferreira P."/>
            <person name="Fischer H."/>
            <person name="Fitzgerald M."/>
            <person name="Foley K."/>
            <person name="Gage D."/>
            <person name="Galagan J."/>
            <person name="Gearin G."/>
            <person name="Gnerre S."/>
            <person name="Gnirke A."/>
            <person name="Goyette A."/>
            <person name="Graham J."/>
            <person name="Grandbois E."/>
            <person name="Gyaltsen K."/>
            <person name="Hafez N."/>
            <person name="Hagopian D."/>
            <person name="Hagos B."/>
            <person name="Hall J."/>
            <person name="Hatcher B."/>
            <person name="Heller A."/>
            <person name="Higgins H."/>
            <person name="Honan T."/>
            <person name="Horn A."/>
            <person name="Houde N."/>
            <person name="Hughes L."/>
            <person name="Hulme W."/>
            <person name="Husby E."/>
            <person name="Iliev I."/>
            <person name="Jaffe D."/>
            <person name="Jones C."/>
            <person name="Kamal M."/>
            <person name="Kamat A."/>
            <person name="Kamvysselis M."/>
            <person name="Karlsson E."/>
            <person name="Kells C."/>
            <person name="Kieu A."/>
            <person name="Kisner P."/>
            <person name="Kodira C."/>
            <person name="Kulbokas E."/>
            <person name="Labutti K."/>
            <person name="Lama D."/>
            <person name="Landers T."/>
            <person name="Leger J."/>
            <person name="Levine S."/>
            <person name="Lewis D."/>
            <person name="Lewis T."/>
            <person name="Lindblad-toh K."/>
            <person name="Liu X."/>
            <person name="Lokyitsang T."/>
            <person name="Lokyitsang Y."/>
            <person name="Lucien O."/>
            <person name="Lui A."/>
            <person name="Ma L.J."/>
            <person name="Mabbitt R."/>
            <person name="Macdonald J."/>
            <person name="Maclean C."/>
            <person name="Major J."/>
            <person name="Manning J."/>
            <person name="Marabella R."/>
            <person name="Maru K."/>
            <person name="Matthews C."/>
            <person name="Mauceli E."/>
            <person name="Mccarthy M."/>
            <person name="Mcdonough S."/>
            <person name="Mcghee T."/>
            <person name="Meldrim J."/>
            <person name="Meneus L."/>
            <person name="Mesirov J."/>
            <person name="Mihalev A."/>
            <person name="Mihova T."/>
            <person name="Mikkelsen T."/>
            <person name="Mlenga V."/>
            <person name="Moru K."/>
            <person name="Mozes J."/>
            <person name="Mulrain L."/>
            <person name="Munson G."/>
            <person name="Naylor J."/>
            <person name="Newes C."/>
            <person name="Nguyen C."/>
            <person name="Nguyen N."/>
            <person name="Nguyen T."/>
            <person name="Nicol R."/>
            <person name="Nielsen C."/>
            <person name="Nizzari M."/>
            <person name="Norbu C."/>
            <person name="Norbu N."/>
            <person name="O'donnell P."/>
            <person name="Okoawo O."/>
            <person name="O'leary S."/>
            <person name="Omotosho B."/>
            <person name="O'neill K."/>
            <person name="Osman S."/>
            <person name="Parker S."/>
            <person name="Perrin D."/>
            <person name="Phunkhang P."/>
            <person name="Piqani B."/>
            <person name="Purcell S."/>
            <person name="Rachupka T."/>
            <person name="Ramasamy U."/>
            <person name="Rameau R."/>
            <person name="Ray V."/>
            <person name="Raymond C."/>
            <person name="Retta R."/>
            <person name="Richardson S."/>
            <person name="Rise C."/>
            <person name="Rodriguez J."/>
            <person name="Rogers J."/>
            <person name="Rogov P."/>
            <person name="Rutman M."/>
            <person name="Schupbach R."/>
            <person name="Seaman C."/>
            <person name="Settipalli S."/>
            <person name="Sharpe T."/>
            <person name="Sheridan J."/>
            <person name="Sherpa N."/>
            <person name="Shi J."/>
            <person name="Smirnov S."/>
            <person name="Smith C."/>
            <person name="Sougnez C."/>
            <person name="Spencer B."/>
            <person name="Stalker J."/>
            <person name="Stange-thomann N."/>
            <person name="Stavropoulos S."/>
            <person name="Stetson K."/>
            <person name="Stone C."/>
            <person name="Stone S."/>
            <person name="Stubbs M."/>
            <person name="Talamas J."/>
            <person name="Tchuinga P."/>
            <person name="Tenzing P."/>
            <person name="Tesfaye S."/>
            <person name="Theodore J."/>
            <person name="Thoulutsang Y."/>
            <person name="Topham K."/>
            <person name="Towey S."/>
            <person name="Tsamla T."/>
            <person name="Tsomo N."/>
            <person name="Vallee D."/>
            <person name="Vassiliev H."/>
            <person name="Venkataraman V."/>
            <person name="Vinson J."/>
            <person name="Vo A."/>
            <person name="Wade C."/>
            <person name="Wang S."/>
            <person name="Wangchuk T."/>
            <person name="Wangdi T."/>
            <person name="Whittaker C."/>
            <person name="Wilkinson J."/>
            <person name="Wu Y."/>
            <person name="Wyman D."/>
            <person name="Yadav S."/>
            <person name="Yang S."/>
            <person name="Yang X."/>
            <person name="Yeager S."/>
            <person name="Yee E."/>
            <person name="Young G."/>
            <person name="Zainoun J."/>
            <person name="Zembeck L."/>
            <person name="Zimmer A."/>
            <person name="Zody M."/>
            <person name="Lander E."/>
        </authorList>
    </citation>
    <scope>NUCLEOTIDE SEQUENCE [LARGE SCALE GENOMIC DNA]</scope>
</reference>
<dbReference type="SMR" id="H2YEI4"/>
<dbReference type="InterPro" id="IPR020103">
    <property type="entry name" value="PsdUridine_synth_cat_dom_sf"/>
</dbReference>
<comment type="similarity">
    <text evidence="1 4">Belongs to the tRNA pseudouridine synthase TruA family.</text>
</comment>
<dbReference type="AlphaFoldDB" id="H2YEI4"/>
<keyword evidence="2 4" id="KW-0819">tRNA processing</keyword>
<feature type="domain" description="Pseudouridine synthase I TruA alpha/beta" evidence="5">
    <location>
        <begin position="215"/>
        <end position="329"/>
    </location>
</feature>
<name>H2YEI4_CIOSA</name>